<feature type="domain" description="PX" evidence="8">
    <location>
        <begin position="67"/>
        <end position="140"/>
    </location>
</feature>
<dbReference type="Gene3D" id="3.30.1520.10">
    <property type="entry name" value="Phox-like domain"/>
    <property type="match status" value="1"/>
</dbReference>
<protein>
    <recommendedName>
        <fullName evidence="3 6">Queuosine 5'-phosphate N-glycosylase/hydrolase</fullName>
        <ecNumber evidence="6">3.2.2.-</ecNumber>
    </recommendedName>
    <alternativeName>
        <fullName evidence="4 6">Queuosine-nucleotide N-glycosylase/hydrolase</fullName>
    </alternativeName>
</protein>
<feature type="non-terminal residue" evidence="9">
    <location>
        <position position="663"/>
    </location>
</feature>
<evidence type="ECO:0000313" key="9">
    <source>
        <dbReference type="EMBL" id="GMI04904.1"/>
    </source>
</evidence>
<feature type="region of interest" description="Disordered" evidence="7">
    <location>
        <begin position="643"/>
        <end position="663"/>
    </location>
</feature>
<evidence type="ECO:0000256" key="6">
    <source>
        <dbReference type="RuleBase" id="RU365002"/>
    </source>
</evidence>
<sequence length="663" mass="71766">MLPTDTAVPHPSAPQPSSSLPAPSDPTKISVISWELRGDGPSKHTAYTLYLPPSYRSTSTSTTDSTTDTAVIRYSWIEALRRSLISEFELITVPPLDSKKAIGNTAAPVVKKRVAIINSFLNFCQTVPAIDACHVWRNVFLMGLKPGDESATLEPWVPPSDRAPTSSAAASAAAKGWLQGVGQGVSAMIGKVRSRPVPKGPERAEKSKPGRGENYIGPLPDTLSPTANVRRTARDIMSNAKHVTLDVPKLLQIPSQSKGGPSVSETDWNEGGLHFLSPTSPENTALYVLVLDSMNFCFWPSKSSSLQYHHLATAFKTLAEASESKGSAGFRFSPARLSAIDEAFFTSEVHPLLPPSVTVPSIPERVHLLRELGDGLLHRHSGSATSMLSSAGRSADRLVDIITRDFPAFRDEAVDLDGRRRCFYKRAQIATADLWSALGRKGDADFEDIGLLTTFADYRVPQVLRHYGGLKYSKELAKIVDGKTVLPAGCRMEMEIRAATIVAVDEMAREGGVTAVEMDWHLSHSSYAPLLHVASSFTALAAHGPRTLRRNEDSDFRRRELLRLIGIRLGSPGSLHKLHDTASLRLCVAVVLAIEEHNACLPHGTEGGRGIEKGEAEVARIGGIGEKILRDLGGRIRDVLRTGGGRGMGMEPLNPNTTNKAKK</sequence>
<comment type="caution">
    <text evidence="9">The sequence shown here is derived from an EMBL/GenBank/DDBJ whole genome shotgun (WGS) entry which is preliminary data.</text>
</comment>
<dbReference type="InterPro" id="IPR019438">
    <property type="entry name" value="Q_salvage"/>
</dbReference>
<reference evidence="9" key="1">
    <citation type="submission" date="2022-07" db="EMBL/GenBank/DDBJ databases">
        <title>Genome analysis of Parmales, a sister group of diatoms, reveals the evolutionary specialization of diatoms from phago-mixotrophs to photoautotrophs.</title>
        <authorList>
            <person name="Ban H."/>
            <person name="Sato S."/>
            <person name="Yoshikawa S."/>
            <person name="Kazumasa Y."/>
            <person name="Nakamura Y."/>
            <person name="Ichinomiya M."/>
            <person name="Saitoh K."/>
            <person name="Sato N."/>
            <person name="Blanc-Mathieu R."/>
            <person name="Endo H."/>
            <person name="Kuwata A."/>
            <person name="Ogata H."/>
        </authorList>
    </citation>
    <scope>NUCLEOTIDE SEQUENCE</scope>
</reference>
<evidence type="ECO:0000256" key="7">
    <source>
        <dbReference type="SAM" id="MobiDB-lite"/>
    </source>
</evidence>
<dbReference type="Proteomes" id="UP001165082">
    <property type="component" value="Unassembled WGS sequence"/>
</dbReference>
<evidence type="ECO:0000313" key="10">
    <source>
        <dbReference type="Proteomes" id="UP001165082"/>
    </source>
</evidence>
<keyword evidence="10" id="KW-1185">Reference proteome</keyword>
<evidence type="ECO:0000256" key="2">
    <source>
        <dbReference type="ARBA" id="ARBA00035119"/>
    </source>
</evidence>
<dbReference type="SUPFAM" id="SSF64268">
    <property type="entry name" value="PX domain"/>
    <property type="match status" value="1"/>
</dbReference>
<evidence type="ECO:0000256" key="5">
    <source>
        <dbReference type="ARBA" id="ARBA00048204"/>
    </source>
</evidence>
<dbReference type="AlphaFoldDB" id="A0A9W7CHT5"/>
<gene>
    <name evidence="9" type="ORF">TrRE_jg5087</name>
</gene>
<dbReference type="PANTHER" id="PTHR21314">
    <property type="entry name" value="QUEUOSINE 5'-PHOSPHATE N-GLYCOSYLASE_HYDROLASE-RELATED"/>
    <property type="match status" value="1"/>
</dbReference>
<dbReference type="EMBL" id="BRXZ01000092">
    <property type="protein sequence ID" value="GMI04904.1"/>
    <property type="molecule type" value="Genomic_DNA"/>
</dbReference>
<feature type="compositionally biased region" description="Polar residues" evidence="7">
    <location>
        <begin position="654"/>
        <end position="663"/>
    </location>
</feature>
<evidence type="ECO:0000256" key="1">
    <source>
        <dbReference type="ARBA" id="ARBA00022801"/>
    </source>
</evidence>
<feature type="region of interest" description="Disordered" evidence="7">
    <location>
        <begin position="1"/>
        <end position="25"/>
    </location>
</feature>
<feature type="compositionally biased region" description="Basic and acidic residues" evidence="7">
    <location>
        <begin position="200"/>
        <end position="211"/>
    </location>
</feature>
<comment type="catalytic activity">
    <reaction evidence="5 6">
        <text>queuosine 5'-phosphate + H2O = queuine + D-ribose 5-phosphate</text>
        <dbReference type="Rhea" id="RHEA:75387"/>
        <dbReference type="ChEBI" id="CHEBI:15377"/>
        <dbReference type="ChEBI" id="CHEBI:17433"/>
        <dbReference type="ChEBI" id="CHEBI:78346"/>
        <dbReference type="ChEBI" id="CHEBI:194371"/>
    </reaction>
    <physiologicalReaction direction="left-to-right" evidence="5 6">
        <dbReference type="Rhea" id="RHEA:75388"/>
    </physiologicalReaction>
</comment>
<organism evidence="9 10">
    <name type="scientific">Triparma retinervis</name>
    <dbReference type="NCBI Taxonomy" id="2557542"/>
    <lineage>
        <taxon>Eukaryota</taxon>
        <taxon>Sar</taxon>
        <taxon>Stramenopiles</taxon>
        <taxon>Ochrophyta</taxon>
        <taxon>Bolidophyceae</taxon>
        <taxon>Parmales</taxon>
        <taxon>Triparmaceae</taxon>
        <taxon>Triparma</taxon>
    </lineage>
</organism>
<dbReference type="InterPro" id="IPR001683">
    <property type="entry name" value="PX_dom"/>
</dbReference>
<dbReference type="GO" id="GO:0006400">
    <property type="term" value="P:tRNA modification"/>
    <property type="evidence" value="ECO:0007669"/>
    <property type="project" value="TreeGrafter"/>
</dbReference>
<dbReference type="Pfam" id="PF10343">
    <property type="entry name" value="Q_salvage"/>
    <property type="match status" value="1"/>
</dbReference>
<comment type="function">
    <text evidence="6">Catalyzes the hydrolysis of queuosine 5'-phosphate, releasing the nucleobase queuine (q). Is required for salvage of queuine from exogenous queuosine (Q) that is imported and then converted to queuosine 5'-phosphate intracellularly.</text>
</comment>
<dbReference type="GO" id="GO:0016787">
    <property type="term" value="F:hydrolase activity"/>
    <property type="evidence" value="ECO:0007669"/>
    <property type="project" value="UniProtKB-KW"/>
</dbReference>
<evidence type="ECO:0000259" key="8">
    <source>
        <dbReference type="Pfam" id="PF00787"/>
    </source>
</evidence>
<keyword evidence="1 6" id="KW-0378">Hydrolase</keyword>
<proteinExistence type="inferred from homology"/>
<accession>A0A9W7CHT5</accession>
<dbReference type="OrthoDB" id="416777at2759"/>
<dbReference type="EC" id="3.2.2.-" evidence="6"/>
<dbReference type="InterPro" id="IPR036871">
    <property type="entry name" value="PX_dom_sf"/>
</dbReference>
<dbReference type="Pfam" id="PF00787">
    <property type="entry name" value="PX"/>
    <property type="match status" value="1"/>
</dbReference>
<dbReference type="CDD" id="cd06093">
    <property type="entry name" value="PX_domain"/>
    <property type="match status" value="1"/>
</dbReference>
<comment type="similarity">
    <text evidence="2 6">Belongs to the QNG1 protein family.</text>
</comment>
<name>A0A9W7CHT5_9STRA</name>
<feature type="compositionally biased region" description="Low complexity" evidence="7">
    <location>
        <begin position="7"/>
        <end position="25"/>
    </location>
</feature>
<dbReference type="GO" id="GO:0035091">
    <property type="term" value="F:phosphatidylinositol binding"/>
    <property type="evidence" value="ECO:0007669"/>
    <property type="project" value="InterPro"/>
</dbReference>
<evidence type="ECO:0000256" key="4">
    <source>
        <dbReference type="ARBA" id="ARBA00035393"/>
    </source>
</evidence>
<dbReference type="PANTHER" id="PTHR21314:SF0">
    <property type="entry name" value="QUEUOSINE 5'-PHOSPHATE N-GLYCOSYLASE_HYDROLASE"/>
    <property type="match status" value="1"/>
</dbReference>
<feature type="region of interest" description="Disordered" evidence="7">
    <location>
        <begin position="192"/>
        <end position="226"/>
    </location>
</feature>
<evidence type="ECO:0000256" key="3">
    <source>
        <dbReference type="ARBA" id="ARBA00035306"/>
    </source>
</evidence>